<keyword evidence="4" id="KW-1185">Reference proteome</keyword>
<keyword evidence="1" id="KW-0732">Signal</keyword>
<name>A0ABQ2G0Y7_9DEIO</name>
<sequence>MSKTYPFPRLLGSLLLTCGLLLTACGGGGTPPEPDKKPVEGPAPSAAEAQMLQAVNAARATPRKCQGKDQPAAPALVWNGLLGNAARAHAQDMADRNYFAHVSPEGSRPQDRVEKAGYTGWQAVGENIAAGYSDTQISEAMNAWLTSTQGHCEALMSAAFKEVGFGYAPSTGGKYNAYWVQNFGSR</sequence>
<dbReference type="SUPFAM" id="SSF55797">
    <property type="entry name" value="PR-1-like"/>
    <property type="match status" value="1"/>
</dbReference>
<protein>
    <recommendedName>
        <fullName evidence="2">SCP domain-containing protein</fullName>
    </recommendedName>
</protein>
<dbReference type="Gene3D" id="3.40.33.10">
    <property type="entry name" value="CAP"/>
    <property type="match status" value="1"/>
</dbReference>
<dbReference type="PANTHER" id="PTHR31157:SF1">
    <property type="entry name" value="SCP DOMAIN-CONTAINING PROTEIN"/>
    <property type="match status" value="1"/>
</dbReference>
<evidence type="ECO:0000313" key="3">
    <source>
        <dbReference type="EMBL" id="GGL69367.1"/>
    </source>
</evidence>
<dbReference type="PROSITE" id="PS51257">
    <property type="entry name" value="PROKAR_LIPOPROTEIN"/>
    <property type="match status" value="1"/>
</dbReference>
<dbReference type="CDD" id="cd05379">
    <property type="entry name" value="CAP_bacterial"/>
    <property type="match status" value="1"/>
</dbReference>
<feature type="domain" description="SCP" evidence="2">
    <location>
        <begin position="52"/>
        <end position="183"/>
    </location>
</feature>
<evidence type="ECO:0000256" key="1">
    <source>
        <dbReference type="SAM" id="SignalP"/>
    </source>
</evidence>
<organism evidence="3 4">
    <name type="scientific">Deinococcus aerolatus</name>
    <dbReference type="NCBI Taxonomy" id="522487"/>
    <lineage>
        <taxon>Bacteria</taxon>
        <taxon>Thermotogati</taxon>
        <taxon>Deinococcota</taxon>
        <taxon>Deinococci</taxon>
        <taxon>Deinococcales</taxon>
        <taxon>Deinococcaceae</taxon>
        <taxon>Deinococcus</taxon>
    </lineage>
</organism>
<proteinExistence type="predicted"/>
<gene>
    <name evidence="3" type="ORF">GCM10010840_04350</name>
</gene>
<dbReference type="PANTHER" id="PTHR31157">
    <property type="entry name" value="SCP DOMAIN-CONTAINING PROTEIN"/>
    <property type="match status" value="1"/>
</dbReference>
<dbReference type="EMBL" id="BMOL01000001">
    <property type="protein sequence ID" value="GGL69367.1"/>
    <property type="molecule type" value="Genomic_DNA"/>
</dbReference>
<evidence type="ECO:0000259" key="2">
    <source>
        <dbReference type="Pfam" id="PF00188"/>
    </source>
</evidence>
<dbReference type="InterPro" id="IPR035940">
    <property type="entry name" value="CAP_sf"/>
</dbReference>
<dbReference type="InterPro" id="IPR014044">
    <property type="entry name" value="CAP_dom"/>
</dbReference>
<evidence type="ECO:0000313" key="4">
    <source>
        <dbReference type="Proteomes" id="UP000639973"/>
    </source>
</evidence>
<feature type="chain" id="PRO_5045748331" description="SCP domain-containing protein" evidence="1">
    <location>
        <begin position="25"/>
        <end position="186"/>
    </location>
</feature>
<dbReference type="Pfam" id="PF00188">
    <property type="entry name" value="CAP"/>
    <property type="match status" value="1"/>
</dbReference>
<dbReference type="RefSeq" id="WP_188968516.1">
    <property type="nucleotide sequence ID" value="NZ_BMOL01000001.1"/>
</dbReference>
<accession>A0ABQ2G0Y7</accession>
<reference evidence="4" key="1">
    <citation type="journal article" date="2019" name="Int. J. Syst. Evol. Microbiol.">
        <title>The Global Catalogue of Microorganisms (GCM) 10K type strain sequencing project: providing services to taxonomists for standard genome sequencing and annotation.</title>
        <authorList>
            <consortium name="The Broad Institute Genomics Platform"/>
            <consortium name="The Broad Institute Genome Sequencing Center for Infectious Disease"/>
            <person name="Wu L."/>
            <person name="Ma J."/>
        </authorList>
    </citation>
    <scope>NUCLEOTIDE SEQUENCE [LARGE SCALE GENOMIC DNA]</scope>
    <source>
        <strain evidence="4">JCM 15442</strain>
    </source>
</reference>
<comment type="caution">
    <text evidence="3">The sequence shown here is derived from an EMBL/GenBank/DDBJ whole genome shotgun (WGS) entry which is preliminary data.</text>
</comment>
<feature type="signal peptide" evidence="1">
    <location>
        <begin position="1"/>
        <end position="24"/>
    </location>
</feature>
<dbReference type="Proteomes" id="UP000639973">
    <property type="component" value="Unassembled WGS sequence"/>
</dbReference>